<evidence type="ECO:0008006" key="5">
    <source>
        <dbReference type="Google" id="ProtNLM"/>
    </source>
</evidence>
<dbReference type="EMBL" id="JARAVY010000016">
    <property type="protein sequence ID" value="MDX2913699.1"/>
    <property type="molecule type" value="Genomic_DNA"/>
</dbReference>
<accession>A0ABU4LD93</accession>
<keyword evidence="4" id="KW-1185">Reference proteome</keyword>
<keyword evidence="2" id="KW-1133">Transmembrane helix</keyword>
<evidence type="ECO:0000313" key="3">
    <source>
        <dbReference type="EMBL" id="MDX2913699.1"/>
    </source>
</evidence>
<proteinExistence type="predicted"/>
<reference evidence="3 4" key="1">
    <citation type="journal article" date="2023" name="Microb. Genom.">
        <title>Mesoterricola silvestris gen. nov., sp. nov., Mesoterricola sediminis sp. nov., Geothrix oryzae sp. nov., Geothrix edaphica sp. nov., Geothrix rubra sp. nov., and Geothrix limicola sp. nov., six novel members of Acidobacteriota isolated from soils.</title>
        <authorList>
            <person name="Weisberg A.J."/>
            <person name="Pearce E."/>
            <person name="Kramer C.G."/>
            <person name="Chang J.H."/>
            <person name="Clarke C.R."/>
        </authorList>
    </citation>
    <scope>NUCLEOTIDE SEQUENCE [LARGE SCALE GENOMIC DNA]</scope>
    <source>
        <strain evidence="3 4">NRRL_B-2795</strain>
    </source>
</reference>
<gene>
    <name evidence="3" type="ORF">PV517_34165</name>
</gene>
<feature type="transmembrane region" description="Helical" evidence="2">
    <location>
        <begin position="20"/>
        <end position="48"/>
    </location>
</feature>
<evidence type="ECO:0000256" key="2">
    <source>
        <dbReference type="SAM" id="Phobius"/>
    </source>
</evidence>
<protein>
    <recommendedName>
        <fullName evidence="5">DUF4229 domain-containing protein</fullName>
    </recommendedName>
</protein>
<keyword evidence="2" id="KW-0472">Membrane</keyword>
<feature type="region of interest" description="Disordered" evidence="1">
    <location>
        <begin position="61"/>
        <end position="80"/>
    </location>
</feature>
<comment type="caution">
    <text evidence="3">The sequence shown here is derived from an EMBL/GenBank/DDBJ whole genome shotgun (WGS) entry which is preliminary data.</text>
</comment>
<organism evidence="3 4">
    <name type="scientific">Streptomyces griseiscabiei</name>
    <dbReference type="NCBI Taxonomy" id="2993540"/>
    <lineage>
        <taxon>Bacteria</taxon>
        <taxon>Bacillati</taxon>
        <taxon>Actinomycetota</taxon>
        <taxon>Actinomycetes</taxon>
        <taxon>Kitasatosporales</taxon>
        <taxon>Streptomycetaceae</taxon>
        <taxon>Streptomyces</taxon>
    </lineage>
</organism>
<dbReference type="RefSeq" id="WP_086757092.1">
    <property type="nucleotide sequence ID" value="NZ_JAGJBZ010000003.1"/>
</dbReference>
<keyword evidence="2" id="KW-0812">Transmembrane</keyword>
<evidence type="ECO:0000313" key="4">
    <source>
        <dbReference type="Proteomes" id="UP001271723"/>
    </source>
</evidence>
<name>A0ABU4LD93_9ACTN</name>
<feature type="compositionally biased region" description="Basic and acidic residues" evidence="1">
    <location>
        <begin position="63"/>
        <end position="80"/>
    </location>
</feature>
<dbReference type="Proteomes" id="UP001271723">
    <property type="component" value="Unassembled WGS sequence"/>
</dbReference>
<sequence length="80" mass="9114">MRNDPFSEPYTAVLLRFVVLVGLLYMPVLVFQVGTWLPFAGASVYLLWELRRLHSAFGALTGTRREPDRPEPARNETLGH</sequence>
<evidence type="ECO:0000256" key="1">
    <source>
        <dbReference type="SAM" id="MobiDB-lite"/>
    </source>
</evidence>